<dbReference type="PROSITE" id="PS51257">
    <property type="entry name" value="PROKAR_LIPOPROTEIN"/>
    <property type="match status" value="1"/>
</dbReference>
<accession>A0ABW5R342</accession>
<sequence>MKVYIIDLAGWTLVGIAGALGAYACHLFSARVSGDLAHTLLNFFVD</sequence>
<organism evidence="1 2">
    <name type="scientific">Paenibacillus thailandensis</name>
    <dbReference type="NCBI Taxonomy" id="393250"/>
    <lineage>
        <taxon>Bacteria</taxon>
        <taxon>Bacillati</taxon>
        <taxon>Bacillota</taxon>
        <taxon>Bacilli</taxon>
        <taxon>Bacillales</taxon>
        <taxon>Paenibacillaceae</taxon>
        <taxon>Paenibacillus</taxon>
    </lineage>
</organism>
<protein>
    <submittedName>
        <fullName evidence="1">Uncharacterized protein</fullName>
    </submittedName>
</protein>
<proteinExistence type="predicted"/>
<name>A0ABW5R342_9BACL</name>
<reference evidence="2" key="1">
    <citation type="journal article" date="2019" name="Int. J. Syst. Evol. Microbiol.">
        <title>The Global Catalogue of Microorganisms (GCM) 10K type strain sequencing project: providing services to taxonomists for standard genome sequencing and annotation.</title>
        <authorList>
            <consortium name="The Broad Institute Genomics Platform"/>
            <consortium name="The Broad Institute Genome Sequencing Center for Infectious Disease"/>
            <person name="Wu L."/>
            <person name="Ma J."/>
        </authorList>
    </citation>
    <scope>NUCLEOTIDE SEQUENCE [LARGE SCALE GENOMIC DNA]</scope>
    <source>
        <strain evidence="2">TISTR 1827</strain>
    </source>
</reference>
<dbReference type="RefSeq" id="WP_379277798.1">
    <property type="nucleotide sequence ID" value="NZ_JBHUGT010000013.1"/>
</dbReference>
<gene>
    <name evidence="1" type="ORF">ACFSW5_21660</name>
</gene>
<dbReference type="Proteomes" id="UP001597493">
    <property type="component" value="Unassembled WGS sequence"/>
</dbReference>
<evidence type="ECO:0000313" key="1">
    <source>
        <dbReference type="EMBL" id="MFD2662866.1"/>
    </source>
</evidence>
<comment type="caution">
    <text evidence="1">The sequence shown here is derived from an EMBL/GenBank/DDBJ whole genome shotgun (WGS) entry which is preliminary data.</text>
</comment>
<evidence type="ECO:0000313" key="2">
    <source>
        <dbReference type="Proteomes" id="UP001597493"/>
    </source>
</evidence>
<keyword evidence="2" id="KW-1185">Reference proteome</keyword>
<dbReference type="EMBL" id="JBHUMY010000032">
    <property type="protein sequence ID" value="MFD2662866.1"/>
    <property type="molecule type" value="Genomic_DNA"/>
</dbReference>